<feature type="domain" description="Bacterial virulence protein VirB8" evidence="7">
    <location>
        <begin position="18"/>
        <end position="239"/>
    </location>
</feature>
<keyword evidence="4 6" id="KW-0472">Membrane</keyword>
<dbReference type="EMBL" id="JAJA02000001">
    <property type="protein sequence ID" value="KWS03166.1"/>
    <property type="molecule type" value="Genomic_DNA"/>
</dbReference>
<feature type="region of interest" description="Disordered" evidence="5">
    <location>
        <begin position="244"/>
        <end position="348"/>
    </location>
</feature>
<dbReference type="Gene3D" id="3.10.450.230">
    <property type="entry name" value="VirB8 protein"/>
    <property type="match status" value="1"/>
</dbReference>
<evidence type="ECO:0000256" key="2">
    <source>
        <dbReference type="ARBA" id="ARBA00022692"/>
    </source>
</evidence>
<evidence type="ECO:0000259" key="7">
    <source>
        <dbReference type="Pfam" id="PF04335"/>
    </source>
</evidence>
<dbReference type="AlphaFoldDB" id="A0A108U5Z7"/>
<dbReference type="RefSeq" id="WP_036103036.1">
    <property type="nucleotide sequence ID" value="NZ_JAJA02000001.1"/>
</dbReference>
<protein>
    <submittedName>
        <fullName evidence="8">Inner membrane protein forms channel for type IV secretion of T-DNA complex (VirB8)</fullName>
    </submittedName>
</protein>
<dbReference type="InterPro" id="IPR007430">
    <property type="entry name" value="VirB8"/>
</dbReference>
<comment type="subcellular location">
    <subcellularLocation>
        <location evidence="1">Membrane</location>
        <topology evidence="1">Single-pass membrane protein</topology>
    </subcellularLocation>
</comment>
<dbReference type="SUPFAM" id="SSF54427">
    <property type="entry name" value="NTF2-like"/>
    <property type="match status" value="1"/>
</dbReference>
<organism evidence="8 9">
    <name type="scientific">Lysobacter capsici AZ78</name>
    <dbReference type="NCBI Taxonomy" id="1444315"/>
    <lineage>
        <taxon>Bacteria</taxon>
        <taxon>Pseudomonadati</taxon>
        <taxon>Pseudomonadota</taxon>
        <taxon>Gammaproteobacteria</taxon>
        <taxon>Lysobacterales</taxon>
        <taxon>Lysobacteraceae</taxon>
        <taxon>Lysobacter</taxon>
    </lineage>
</organism>
<dbReference type="Pfam" id="PF04335">
    <property type="entry name" value="VirB8"/>
    <property type="match status" value="1"/>
</dbReference>
<feature type="compositionally biased region" description="Low complexity" evidence="5">
    <location>
        <begin position="261"/>
        <end position="281"/>
    </location>
</feature>
<evidence type="ECO:0000256" key="5">
    <source>
        <dbReference type="SAM" id="MobiDB-lite"/>
    </source>
</evidence>
<gene>
    <name evidence="8" type="ORF">AZ78_0712</name>
</gene>
<keyword evidence="9" id="KW-1185">Reference proteome</keyword>
<dbReference type="OrthoDB" id="9816242at2"/>
<name>A0A108U5Z7_9GAMM</name>
<proteinExistence type="predicted"/>
<accession>A0A108U5Z7</accession>
<evidence type="ECO:0000313" key="8">
    <source>
        <dbReference type="EMBL" id="KWS03166.1"/>
    </source>
</evidence>
<sequence>MFGKKPVTPAVENAVAKAVNYEVTVADMAKRSEKRAWLVAFGSLIMSLILAGGYFYFLPLKEKVPYLVMADAYTGTATVARLRDDFANPSVSTSEALNKSNISHFIMARESYDYSQIGERDWATVFAMGNAQVATAYQQLFGSTNPANPITTYGKTKTIRVKLLSIQLAADAMNTGPGPKVATVRFQRSLYNKENGDNTPLDSKIATIEFTYKSNLKMDEVNRVLNPLGFQVSGYRVDNDYAAAPALPPNATPTQTPAPAPAAAYPQQQPGAVSPDAANPAAYPPGTAPPPAAYPPGTAPPAGAPPAAYPPGTAPAPGAPLPTNPAQQPQQPAAAPAPTGNANGVSNR</sequence>
<comment type="caution">
    <text evidence="8">The sequence shown here is derived from an EMBL/GenBank/DDBJ whole genome shotgun (WGS) entry which is preliminary data.</text>
</comment>
<evidence type="ECO:0000256" key="3">
    <source>
        <dbReference type="ARBA" id="ARBA00022989"/>
    </source>
</evidence>
<evidence type="ECO:0000256" key="1">
    <source>
        <dbReference type="ARBA" id="ARBA00004167"/>
    </source>
</evidence>
<feature type="compositionally biased region" description="Pro residues" evidence="5">
    <location>
        <begin position="282"/>
        <end position="323"/>
    </location>
</feature>
<dbReference type="CDD" id="cd16424">
    <property type="entry name" value="VirB8"/>
    <property type="match status" value="1"/>
</dbReference>
<keyword evidence="2 6" id="KW-0812">Transmembrane</keyword>
<dbReference type="GO" id="GO:0016020">
    <property type="term" value="C:membrane"/>
    <property type="evidence" value="ECO:0007669"/>
    <property type="project" value="UniProtKB-SubCell"/>
</dbReference>
<feature type="compositionally biased region" description="Pro residues" evidence="5">
    <location>
        <begin position="246"/>
        <end position="260"/>
    </location>
</feature>
<evidence type="ECO:0000313" key="9">
    <source>
        <dbReference type="Proteomes" id="UP000023435"/>
    </source>
</evidence>
<dbReference type="InterPro" id="IPR032710">
    <property type="entry name" value="NTF2-like_dom_sf"/>
</dbReference>
<keyword evidence="3 6" id="KW-1133">Transmembrane helix</keyword>
<reference evidence="8 9" key="1">
    <citation type="journal article" date="2014" name="Genome Announc.">
        <title>Draft Genome Sequence of Lysobacter capsici AZ78, a Bacterium Antagonistic to Plant-Pathogenic Oomycetes.</title>
        <authorList>
            <person name="Puopolo G."/>
            <person name="Sonego P."/>
            <person name="Engelen K."/>
            <person name="Pertot I."/>
        </authorList>
    </citation>
    <scope>NUCLEOTIDE SEQUENCE [LARGE SCALE GENOMIC DNA]</scope>
    <source>
        <strain evidence="8 9">AZ78</strain>
    </source>
</reference>
<evidence type="ECO:0000256" key="6">
    <source>
        <dbReference type="SAM" id="Phobius"/>
    </source>
</evidence>
<evidence type="ECO:0000256" key="4">
    <source>
        <dbReference type="ARBA" id="ARBA00023136"/>
    </source>
</evidence>
<dbReference type="Proteomes" id="UP000023435">
    <property type="component" value="Unassembled WGS sequence"/>
</dbReference>
<feature type="compositionally biased region" description="Low complexity" evidence="5">
    <location>
        <begin position="324"/>
        <end position="348"/>
    </location>
</feature>
<dbReference type="PRINTS" id="PR01217">
    <property type="entry name" value="PRICHEXTENSN"/>
</dbReference>
<feature type="transmembrane region" description="Helical" evidence="6">
    <location>
        <begin position="36"/>
        <end position="57"/>
    </location>
</feature>